<dbReference type="InterPro" id="IPR009081">
    <property type="entry name" value="PP-bd_ACP"/>
</dbReference>
<dbReference type="InterPro" id="IPR032821">
    <property type="entry name" value="PKS_assoc"/>
</dbReference>
<evidence type="ECO:0000256" key="2">
    <source>
        <dbReference type="ARBA" id="ARBA00022450"/>
    </source>
</evidence>
<dbReference type="SMART" id="SM00823">
    <property type="entry name" value="PKS_PP"/>
    <property type="match status" value="1"/>
</dbReference>
<dbReference type="Proteomes" id="UP001501265">
    <property type="component" value="Unassembled WGS sequence"/>
</dbReference>
<dbReference type="Pfam" id="PF16197">
    <property type="entry name" value="KAsynt_C_assoc"/>
    <property type="match status" value="1"/>
</dbReference>
<dbReference type="InterPro" id="IPR057326">
    <property type="entry name" value="KR_dom"/>
</dbReference>
<dbReference type="SUPFAM" id="SSF55048">
    <property type="entry name" value="Probable ACP-binding domain of malonyl-CoA ACP transacylase"/>
    <property type="match status" value="1"/>
</dbReference>
<feature type="region of interest" description="C-terminal hotdog fold" evidence="8">
    <location>
        <begin position="1607"/>
        <end position="1746"/>
    </location>
</feature>
<dbReference type="SMART" id="SM00827">
    <property type="entry name" value="PKS_AT"/>
    <property type="match status" value="1"/>
</dbReference>
<dbReference type="InterPro" id="IPR050091">
    <property type="entry name" value="PKS_NRPS_Biosynth_Enz"/>
</dbReference>
<feature type="domain" description="Carrier" evidence="10">
    <location>
        <begin position="1852"/>
        <end position="1927"/>
    </location>
</feature>
<sequence>MEHTATAHAPGAPAAPPTPPARDASGPEGTAAREVPRDGDVRDSPDTPTGLEIAVIGLSCRFPGAPDAAAFWRNLSSGTESITVFTPEELKAAGVPQEQIDDPDYVPAQGVLEGADLFDAEFFGFNPKEAGLLDPQHRVLLECAWAALEDAGYDPKSVPGPVGVYAGSYYGSYLAQLATDADPTDAAEEFARNLANEKDYLATRIAYKFGLVGPALTVQTACSTSLVAVHLACQALLSGDCDTALAGGATVRARQAGYVFQPGGIFSSDGHCRPFDAAAQGTVASNGAGLVVLKRLEDALADGDPIRAVIKGSAVGNDGAERVGFTAPGAAGQARIIAAALETAGTDPATVGYVETHGSGTPVGDPIEIEALTRVFRRGGAALGGCAIGAVKGNIGHTHVASGIAGLIKTVLALQHRQLPPSLHFDKPNPDIDFDATPFYVNTRLAPWRDDRGPRRAGVSSFGMGGTGAHVILEEASSYTAPGPSPAATAATTGASTGATTGAAPASDADRPQLLVLSARTAAALDEATDRLAERLETAAELPLPAVAHTLQSGRRVFPHRRFLVADGLPQAAAALRARDPRGVRGGHHEGPAPEVAFLLPGLGEQRPGMGRELYDRQPVFRAAVDRCAEILRPHLGLDLRTLIHPAPEPATTAGGRPDLRRLLGRGTSGSGAPRTDLDRTLYAQPAVFVLEYALGLLWQSWGVRPAALIGYSIGEYAAACLAGVLSLEDALALVASRARLIEELPAGAMLAVPLSERRVRSLLDEGLSLAAVNGAELCVVAGQSERIDALAERLASEDVAVRALRTSHAFHSHMMEPVVERFTELVAGVPLAPPRIPYVSNVTGDWITPEQATDPVFWGRHLRHPVRFADGVARLWGDAGRLLLEIGPGQSLSSLALQARPAGQDGDRRPPAFASLPGEYDRQREEGFLLATAGKLWSAGVGLDWPALRGSDAGAGPRVSLPSYPFERRRHWIDPGPARRTGTPVPSLAKKPDLADWFQVPVWEPLPPHPAGGRPGVRTGTGADWLLFLDEQGTGDSLAEGLTAAGHRVTTVRAGDGWRRLSDSAYEIAPGDGEDYRRLAADLDAHGRFPGHLVHLWTVGPRRPLDVTLERGFSSLLRFNHATAGRDGAAVLDIAVVTSDAHAAPGTGEPAPEKATVLGPCLVLPLEQPETACRAIDITPAAGPAGTDRLLSELLHPSGRPLTALRGRDRWAPGHRPVRLTAEDAAAGRPRPGGVHLITGGFGGVGLTLARHLARTPGTRLVLVGRSPLPPRETWDDWLAEHPADDPAARRVLAVRELEELGAEVLPVAADVTDEARMRAVADEVVGRFGAVHGLVHAAGVPAVGLAQLKDVDTALNVLAPKVAGGLVVEALARELRPDYTVLCSSTLALTGGVGQVDYVAANAFLDALAHGGDPAGGPRLVSVNWDGWQDVGMAARLIGESGPRPTGGSGTGGGRGGPVDHPLIDECLADDDNRAVYAVSLSTATSWLIDEHRMAGSAVVPGTGHLELVRAAHEHQHGGTGVELREVTFLSPVVVGEDRRHELRVVLDKTARPTRFAVVSRAVPEDPGADGDGDGWHLHSTGEVGPLTDPGPARRHDVAALIADAGMRDLGAVEHTGPMGFGPRSRCLRRVHLGEREALAELELPEEFTDDLRHLGLHPSLLDLAAGFHGMNLAREFRIPLSYGKLRLFSPLPRRIFSHHRFHGPDEAGKEIFTADFTLLDADGREVAVIEDFVLKRVADLSTRIGALRDGTSAEVAPYRFPPAARSARADGAAGGLRDHLDQGIRPEEGVEALLRVLGSDVGPQVVVVTKDLDAVRADVLRTSMAAPAPAAGADTGAHPRPQVGTAYAAPADSVQARLAALWAELLGLSEIGIHDDFFELGGHSLLGVQLVARVRRMFGVNVPLSALFEALTVAEFADVLRPRLGASPVPQNT</sequence>
<dbReference type="Pfam" id="PF00698">
    <property type="entry name" value="Acyl_transf_1"/>
    <property type="match status" value="1"/>
</dbReference>
<feature type="region of interest" description="Disordered" evidence="9">
    <location>
        <begin position="1"/>
        <end position="49"/>
    </location>
</feature>
<evidence type="ECO:0000256" key="7">
    <source>
        <dbReference type="ARBA" id="ARBA00023315"/>
    </source>
</evidence>
<dbReference type="Gene3D" id="3.40.366.10">
    <property type="entry name" value="Malonyl-Coenzyme A Acyl Carrier Protein, domain 2"/>
    <property type="match status" value="1"/>
</dbReference>
<dbReference type="SUPFAM" id="SSF51735">
    <property type="entry name" value="NAD(P)-binding Rossmann-fold domains"/>
    <property type="match status" value="2"/>
</dbReference>
<comment type="caution">
    <text evidence="13">The sequence shown here is derived from an EMBL/GenBank/DDBJ whole genome shotgun (WGS) entry which is preliminary data.</text>
</comment>
<dbReference type="Pfam" id="PF08659">
    <property type="entry name" value="KR"/>
    <property type="match status" value="1"/>
</dbReference>
<dbReference type="PANTHER" id="PTHR43775:SF51">
    <property type="entry name" value="INACTIVE PHENOLPHTHIOCEROL SYNTHESIS POLYKETIDE SYNTHASE TYPE I PKS1-RELATED"/>
    <property type="match status" value="1"/>
</dbReference>
<feature type="compositionally biased region" description="Low complexity" evidence="9">
    <location>
        <begin position="1"/>
        <end position="12"/>
    </location>
</feature>
<dbReference type="Gene3D" id="3.40.47.10">
    <property type="match status" value="1"/>
</dbReference>
<dbReference type="SUPFAM" id="SSF53901">
    <property type="entry name" value="Thiolase-like"/>
    <property type="match status" value="1"/>
</dbReference>
<evidence type="ECO:0000256" key="5">
    <source>
        <dbReference type="ARBA" id="ARBA00023194"/>
    </source>
</evidence>
<dbReference type="CDD" id="cd00833">
    <property type="entry name" value="PKS"/>
    <property type="match status" value="1"/>
</dbReference>
<feature type="active site" description="Proton acceptor; for dehydratase activity" evidence="8">
    <location>
        <position position="1494"/>
    </location>
</feature>
<dbReference type="Gene3D" id="1.10.1200.10">
    <property type="entry name" value="ACP-like"/>
    <property type="match status" value="1"/>
</dbReference>
<dbReference type="InterPro" id="IPR014030">
    <property type="entry name" value="Ketoacyl_synth_N"/>
</dbReference>
<reference evidence="14" key="1">
    <citation type="journal article" date="2019" name="Int. J. Syst. Evol. Microbiol.">
        <title>The Global Catalogue of Microorganisms (GCM) 10K type strain sequencing project: providing services to taxonomists for standard genome sequencing and annotation.</title>
        <authorList>
            <consortium name="The Broad Institute Genomics Platform"/>
            <consortium name="The Broad Institute Genome Sequencing Center for Infectious Disease"/>
            <person name="Wu L."/>
            <person name="Ma J."/>
        </authorList>
    </citation>
    <scope>NUCLEOTIDE SEQUENCE [LARGE SCALE GENOMIC DNA]</scope>
    <source>
        <strain evidence="14">JCM 18081</strain>
    </source>
</reference>
<gene>
    <name evidence="13" type="ORF">GCM10023220_06390</name>
</gene>
<dbReference type="Gene3D" id="3.30.70.3290">
    <property type="match status" value="1"/>
</dbReference>
<evidence type="ECO:0000259" key="10">
    <source>
        <dbReference type="PROSITE" id="PS50075"/>
    </source>
</evidence>
<dbReference type="InterPro" id="IPR036736">
    <property type="entry name" value="ACP-like_sf"/>
</dbReference>
<dbReference type="InterPro" id="IPR036291">
    <property type="entry name" value="NAD(P)-bd_dom_sf"/>
</dbReference>
<evidence type="ECO:0000313" key="13">
    <source>
        <dbReference type="EMBL" id="GAA4785444.1"/>
    </source>
</evidence>
<dbReference type="InterPro" id="IPR049552">
    <property type="entry name" value="PKS_DH_N"/>
</dbReference>
<dbReference type="InterPro" id="IPR049551">
    <property type="entry name" value="PKS_DH_C"/>
</dbReference>
<feature type="domain" description="Ketosynthase family 3 (KS3)" evidence="11">
    <location>
        <begin position="50"/>
        <end position="475"/>
    </location>
</feature>
<evidence type="ECO:0000256" key="4">
    <source>
        <dbReference type="ARBA" id="ARBA00022679"/>
    </source>
</evidence>
<dbReference type="InterPro" id="IPR018201">
    <property type="entry name" value="Ketoacyl_synth_AS"/>
</dbReference>
<dbReference type="InterPro" id="IPR016036">
    <property type="entry name" value="Malonyl_transacylase_ACP-bd"/>
</dbReference>
<organism evidence="13 14">
    <name type="scientific">Streptomyces ziwulingensis</name>
    <dbReference type="NCBI Taxonomy" id="1045501"/>
    <lineage>
        <taxon>Bacteria</taxon>
        <taxon>Bacillati</taxon>
        <taxon>Actinomycetota</taxon>
        <taxon>Actinomycetes</taxon>
        <taxon>Kitasatosporales</taxon>
        <taxon>Streptomycetaceae</taxon>
        <taxon>Streptomyces</taxon>
    </lineage>
</organism>
<dbReference type="InterPro" id="IPR013968">
    <property type="entry name" value="PKS_KR"/>
</dbReference>
<dbReference type="InterPro" id="IPR042104">
    <property type="entry name" value="PKS_dehydratase_sf"/>
</dbReference>
<dbReference type="PROSITE" id="PS50075">
    <property type="entry name" value="CARRIER"/>
    <property type="match status" value="1"/>
</dbReference>
<name>A0ABP9AUD6_9ACTN</name>
<evidence type="ECO:0000256" key="3">
    <source>
        <dbReference type="ARBA" id="ARBA00022553"/>
    </source>
</evidence>
<keyword evidence="2" id="KW-0596">Phosphopantetheine</keyword>
<dbReference type="SMART" id="SM00825">
    <property type="entry name" value="PKS_KS"/>
    <property type="match status" value="1"/>
</dbReference>
<dbReference type="Gene3D" id="3.40.50.720">
    <property type="entry name" value="NAD(P)-binding Rossmann-like Domain"/>
    <property type="match status" value="1"/>
</dbReference>
<dbReference type="Pfam" id="PF21089">
    <property type="entry name" value="PKS_DH_N"/>
    <property type="match status" value="1"/>
</dbReference>
<dbReference type="InterPro" id="IPR020807">
    <property type="entry name" value="PKS_DH"/>
</dbReference>
<dbReference type="InterPro" id="IPR001227">
    <property type="entry name" value="Ac_transferase_dom_sf"/>
</dbReference>
<feature type="compositionally biased region" description="Gly residues" evidence="9">
    <location>
        <begin position="1447"/>
        <end position="1459"/>
    </location>
</feature>
<dbReference type="SMART" id="SM00822">
    <property type="entry name" value="PKS_KR"/>
    <property type="match status" value="1"/>
</dbReference>
<keyword evidence="7" id="KW-0012">Acyltransferase</keyword>
<dbReference type="CDD" id="cd08953">
    <property type="entry name" value="KR_2_SDR_x"/>
    <property type="match status" value="1"/>
</dbReference>
<dbReference type="PROSITE" id="PS52004">
    <property type="entry name" value="KS3_2"/>
    <property type="match status" value="1"/>
</dbReference>
<accession>A0ABP9AUD6</accession>
<evidence type="ECO:0000313" key="14">
    <source>
        <dbReference type="Proteomes" id="UP001501265"/>
    </source>
</evidence>
<dbReference type="SUPFAM" id="SSF47336">
    <property type="entry name" value="ACP-like"/>
    <property type="match status" value="1"/>
</dbReference>
<dbReference type="SMART" id="SM00826">
    <property type="entry name" value="PKS_DH"/>
    <property type="match status" value="1"/>
</dbReference>
<dbReference type="PANTHER" id="PTHR43775">
    <property type="entry name" value="FATTY ACID SYNTHASE"/>
    <property type="match status" value="1"/>
</dbReference>
<comment type="pathway">
    <text evidence="1">Antibiotic biosynthesis.</text>
</comment>
<evidence type="ECO:0000259" key="11">
    <source>
        <dbReference type="PROSITE" id="PS52004"/>
    </source>
</evidence>
<dbReference type="InterPro" id="IPR049490">
    <property type="entry name" value="C883_1060-like_KR_N"/>
</dbReference>
<dbReference type="Pfam" id="PF21394">
    <property type="entry name" value="Beta-ketacyl_N"/>
    <property type="match status" value="1"/>
</dbReference>
<dbReference type="SUPFAM" id="SSF52151">
    <property type="entry name" value="FabD/lysophospholipase-like"/>
    <property type="match status" value="1"/>
</dbReference>
<dbReference type="InterPro" id="IPR016039">
    <property type="entry name" value="Thiolase-like"/>
</dbReference>
<keyword evidence="3" id="KW-0597">Phosphoprotein</keyword>
<feature type="domain" description="PKS/mFAS DH" evidence="12">
    <location>
        <begin position="1463"/>
        <end position="1746"/>
    </location>
</feature>
<evidence type="ECO:0000256" key="9">
    <source>
        <dbReference type="SAM" id="MobiDB-lite"/>
    </source>
</evidence>
<keyword evidence="4" id="KW-0808">Transferase</keyword>
<keyword evidence="14" id="KW-1185">Reference proteome</keyword>
<dbReference type="PROSITE" id="PS00606">
    <property type="entry name" value="KS3_1"/>
    <property type="match status" value="1"/>
</dbReference>
<feature type="region of interest" description="Disordered" evidence="9">
    <location>
        <begin position="480"/>
        <end position="509"/>
    </location>
</feature>
<dbReference type="Pfam" id="PF14765">
    <property type="entry name" value="PS-DH"/>
    <property type="match status" value="1"/>
</dbReference>
<dbReference type="InterPro" id="IPR014043">
    <property type="entry name" value="Acyl_transferase_dom"/>
</dbReference>
<keyword evidence="6" id="KW-0511">Multifunctional enzyme</keyword>
<dbReference type="InterPro" id="IPR016035">
    <property type="entry name" value="Acyl_Trfase/lysoPLipase"/>
</dbReference>
<evidence type="ECO:0000256" key="6">
    <source>
        <dbReference type="ARBA" id="ARBA00023268"/>
    </source>
</evidence>
<feature type="region of interest" description="Disordered" evidence="9">
    <location>
        <begin position="647"/>
        <end position="677"/>
    </location>
</feature>
<evidence type="ECO:0000256" key="8">
    <source>
        <dbReference type="PROSITE-ProRule" id="PRU01363"/>
    </source>
</evidence>
<feature type="compositionally biased region" description="Low complexity" evidence="9">
    <location>
        <begin position="480"/>
        <end position="507"/>
    </location>
</feature>
<dbReference type="Gene3D" id="3.30.70.250">
    <property type="entry name" value="Malonyl-CoA ACP transacylase, ACP-binding"/>
    <property type="match status" value="1"/>
</dbReference>
<dbReference type="InterPro" id="IPR014031">
    <property type="entry name" value="Ketoacyl_synth_C"/>
</dbReference>
<dbReference type="PROSITE" id="PS52019">
    <property type="entry name" value="PKS_MFAS_DH"/>
    <property type="match status" value="1"/>
</dbReference>
<evidence type="ECO:0000259" key="12">
    <source>
        <dbReference type="PROSITE" id="PS52019"/>
    </source>
</evidence>
<dbReference type="Pfam" id="PF00550">
    <property type="entry name" value="PP-binding"/>
    <property type="match status" value="1"/>
</dbReference>
<feature type="compositionally biased region" description="Basic and acidic residues" evidence="9">
    <location>
        <begin position="34"/>
        <end position="45"/>
    </location>
</feature>
<dbReference type="PROSITE" id="PS00012">
    <property type="entry name" value="PHOSPHOPANTETHEINE"/>
    <property type="match status" value="1"/>
</dbReference>
<feature type="active site" description="Proton donor; for dehydratase activity" evidence="8">
    <location>
        <position position="1665"/>
    </location>
</feature>
<dbReference type="Pfam" id="PF00109">
    <property type="entry name" value="ketoacyl-synt"/>
    <property type="match status" value="1"/>
</dbReference>
<dbReference type="InterPro" id="IPR049900">
    <property type="entry name" value="PKS_mFAS_DH"/>
</dbReference>
<feature type="region of interest" description="Disordered" evidence="9">
    <location>
        <begin position="1441"/>
        <end position="1461"/>
    </location>
</feature>
<dbReference type="InterPro" id="IPR020806">
    <property type="entry name" value="PKS_PP-bd"/>
</dbReference>
<dbReference type="InterPro" id="IPR006162">
    <property type="entry name" value="Ppantetheine_attach_site"/>
</dbReference>
<dbReference type="Gene3D" id="3.10.129.110">
    <property type="entry name" value="Polyketide synthase dehydratase"/>
    <property type="match status" value="1"/>
</dbReference>
<dbReference type="EMBL" id="BAABIG010000007">
    <property type="protein sequence ID" value="GAA4785444.1"/>
    <property type="molecule type" value="Genomic_DNA"/>
</dbReference>
<proteinExistence type="predicted"/>
<keyword evidence="5" id="KW-0045">Antibiotic biosynthesis</keyword>
<dbReference type="Pfam" id="PF02801">
    <property type="entry name" value="Ketoacyl-synt_C"/>
    <property type="match status" value="1"/>
</dbReference>
<evidence type="ECO:0000256" key="1">
    <source>
        <dbReference type="ARBA" id="ARBA00004792"/>
    </source>
</evidence>
<dbReference type="RefSeq" id="WP_345617282.1">
    <property type="nucleotide sequence ID" value="NZ_BAABIG010000007.1"/>
</dbReference>
<dbReference type="InterPro" id="IPR020841">
    <property type="entry name" value="PKS_Beta-ketoAc_synthase_dom"/>
</dbReference>
<feature type="region of interest" description="N-terminal hotdog fold" evidence="8">
    <location>
        <begin position="1463"/>
        <end position="1593"/>
    </location>
</feature>
<protein>
    <submittedName>
        <fullName evidence="13">Type I polyketide synthase</fullName>
    </submittedName>
</protein>